<dbReference type="CDD" id="cd07765">
    <property type="entry name" value="KRAB_A-box"/>
    <property type="match status" value="1"/>
</dbReference>
<dbReference type="InterPro" id="IPR036236">
    <property type="entry name" value="Znf_C2H2_sf"/>
</dbReference>
<dbReference type="Proteomes" id="UP000504628">
    <property type="component" value="Chromosome 3"/>
</dbReference>
<dbReference type="RefSeq" id="XP_035877193.1">
    <property type="nucleotide sequence ID" value="XM_036021300.1"/>
</dbReference>
<feature type="domain" description="C2H2-type" evidence="7">
    <location>
        <begin position="173"/>
        <end position="195"/>
    </location>
</feature>
<keyword evidence="4" id="KW-0862">Zinc</keyword>
<dbReference type="Gene3D" id="6.10.140.140">
    <property type="match status" value="1"/>
</dbReference>
<dbReference type="PANTHER" id="PTHR23232">
    <property type="entry name" value="KRAB DOMAIN C2H2 ZINC FINGER"/>
    <property type="match status" value="1"/>
</dbReference>
<feature type="region of interest" description="Disordered" evidence="6">
    <location>
        <begin position="198"/>
        <end position="217"/>
    </location>
</feature>
<dbReference type="GeneID" id="114497631"/>
<dbReference type="FunFam" id="3.30.160.60:FF:000180">
    <property type="entry name" value="Zinc finger protein 689"/>
    <property type="match status" value="1"/>
</dbReference>
<dbReference type="AlphaFoldDB" id="A0A7E6DDV6"/>
<dbReference type="InterPro" id="IPR036051">
    <property type="entry name" value="KRAB_dom_sf"/>
</dbReference>
<feature type="domain" description="C2H2-type" evidence="7">
    <location>
        <begin position="145"/>
        <end position="172"/>
    </location>
</feature>
<evidence type="ECO:0000313" key="9">
    <source>
        <dbReference type="Proteomes" id="UP000504628"/>
    </source>
</evidence>
<evidence type="ECO:0000256" key="2">
    <source>
        <dbReference type="ARBA" id="ARBA00022737"/>
    </source>
</evidence>
<feature type="domain" description="KRAB" evidence="8">
    <location>
        <begin position="26"/>
        <end position="102"/>
    </location>
</feature>
<sequence>MAPPPALLQALTAGETRPGCKKPGSVSFADVAVYFSSEEWGCLRPAQRALYRDVMRETYGHLGALGDSPNNKEEEPKELPGATGPRKTPGKHRPEELVKHNPDSVVIKTSARPQPLTKTTWDQSTVAQPPVPVPGVSSQDSQRRHVCADCGRRFTYPSLLVSHRRMHSGERPFPCPECGMRFKRKFAVEAHQWIHRSCSGGRRGRRPGIRAVPRAPVRGDRDPPVLFRHYPDIFEECGLQCWMDGKGKRLEVQRPAGSPQAQTNKGLSKRSPLVRAAIFSEASQPCSGAISYTSQTLNDIFLPHDMIPKHNPCVCFSIFIS</sequence>
<dbReference type="InterPro" id="IPR001909">
    <property type="entry name" value="KRAB"/>
</dbReference>
<evidence type="ECO:0000256" key="4">
    <source>
        <dbReference type="ARBA" id="ARBA00022833"/>
    </source>
</evidence>
<dbReference type="PANTHER" id="PTHR23232:SF69">
    <property type="entry name" value="ZINC FINGER PROTEIN 688"/>
    <property type="match status" value="1"/>
</dbReference>
<keyword evidence="1" id="KW-0479">Metal-binding</keyword>
<dbReference type="PROSITE" id="PS50157">
    <property type="entry name" value="ZINC_FINGER_C2H2_2"/>
    <property type="match status" value="2"/>
</dbReference>
<dbReference type="FunFam" id="3.30.160.60:FF:000100">
    <property type="entry name" value="Zinc finger 45-like"/>
    <property type="match status" value="1"/>
</dbReference>
<feature type="region of interest" description="Disordered" evidence="6">
    <location>
        <begin position="117"/>
        <end position="140"/>
    </location>
</feature>
<dbReference type="InterPro" id="IPR013087">
    <property type="entry name" value="Znf_C2H2_type"/>
</dbReference>
<evidence type="ECO:0000256" key="1">
    <source>
        <dbReference type="ARBA" id="ARBA00022723"/>
    </source>
</evidence>
<evidence type="ECO:0000259" key="8">
    <source>
        <dbReference type="PROSITE" id="PS50805"/>
    </source>
</evidence>
<dbReference type="Pfam" id="PF01352">
    <property type="entry name" value="KRAB"/>
    <property type="match status" value="1"/>
</dbReference>
<dbReference type="Pfam" id="PF00096">
    <property type="entry name" value="zf-C2H2"/>
    <property type="match status" value="2"/>
</dbReference>
<evidence type="ECO:0000313" key="10">
    <source>
        <dbReference type="RefSeq" id="XP_035877193.1"/>
    </source>
</evidence>
<evidence type="ECO:0000259" key="7">
    <source>
        <dbReference type="PROSITE" id="PS50157"/>
    </source>
</evidence>
<evidence type="ECO:0000256" key="3">
    <source>
        <dbReference type="ARBA" id="ARBA00022771"/>
    </source>
</evidence>
<evidence type="ECO:0000256" key="6">
    <source>
        <dbReference type="SAM" id="MobiDB-lite"/>
    </source>
</evidence>
<gene>
    <name evidence="10" type="primary">ZNF688</name>
</gene>
<proteinExistence type="predicted"/>
<evidence type="ECO:0000256" key="5">
    <source>
        <dbReference type="PROSITE-ProRule" id="PRU00042"/>
    </source>
</evidence>
<dbReference type="GO" id="GO:0008270">
    <property type="term" value="F:zinc ion binding"/>
    <property type="evidence" value="ECO:0007669"/>
    <property type="project" value="UniProtKB-KW"/>
</dbReference>
<dbReference type="PROSITE" id="PS00028">
    <property type="entry name" value="ZINC_FINGER_C2H2_1"/>
    <property type="match status" value="2"/>
</dbReference>
<keyword evidence="9" id="KW-1185">Reference proteome</keyword>
<dbReference type="PROSITE" id="PS50805">
    <property type="entry name" value="KRAB"/>
    <property type="match status" value="1"/>
</dbReference>
<dbReference type="SMART" id="SM00349">
    <property type="entry name" value="KRAB"/>
    <property type="match status" value="1"/>
</dbReference>
<dbReference type="GO" id="GO:0006355">
    <property type="term" value="P:regulation of DNA-templated transcription"/>
    <property type="evidence" value="ECO:0007669"/>
    <property type="project" value="InterPro"/>
</dbReference>
<dbReference type="InterPro" id="IPR050169">
    <property type="entry name" value="Krueppel_C2H2_ZnF"/>
</dbReference>
<accession>A0A7E6DDV6</accession>
<organism evidence="9 10">
    <name type="scientific">Phyllostomus discolor</name>
    <name type="common">pale spear-nosed bat</name>
    <dbReference type="NCBI Taxonomy" id="89673"/>
    <lineage>
        <taxon>Eukaryota</taxon>
        <taxon>Metazoa</taxon>
        <taxon>Chordata</taxon>
        <taxon>Craniata</taxon>
        <taxon>Vertebrata</taxon>
        <taxon>Euteleostomi</taxon>
        <taxon>Mammalia</taxon>
        <taxon>Eutheria</taxon>
        <taxon>Laurasiatheria</taxon>
        <taxon>Chiroptera</taxon>
        <taxon>Yangochiroptera</taxon>
        <taxon>Phyllostomidae</taxon>
        <taxon>Phyllostominae</taxon>
        <taxon>Phyllostomus</taxon>
    </lineage>
</organism>
<dbReference type="CTD" id="146542"/>
<feature type="compositionally biased region" description="Polar residues" evidence="6">
    <location>
        <begin position="117"/>
        <end position="127"/>
    </location>
</feature>
<feature type="region of interest" description="Disordered" evidence="6">
    <location>
        <begin position="62"/>
        <end position="96"/>
    </location>
</feature>
<dbReference type="Gene3D" id="3.30.160.60">
    <property type="entry name" value="Classic Zinc Finger"/>
    <property type="match status" value="2"/>
</dbReference>
<protein>
    <submittedName>
        <fullName evidence="10">Zinc finger protein 688 isoform X2</fullName>
    </submittedName>
</protein>
<dbReference type="SUPFAM" id="SSF109640">
    <property type="entry name" value="KRAB domain (Kruppel-associated box)"/>
    <property type="match status" value="1"/>
</dbReference>
<name>A0A7E6DDV6_9CHIR</name>
<keyword evidence="3 5" id="KW-0863">Zinc-finger</keyword>
<dbReference type="SUPFAM" id="SSF57667">
    <property type="entry name" value="beta-beta-alpha zinc fingers"/>
    <property type="match status" value="1"/>
</dbReference>
<dbReference type="SMART" id="SM00355">
    <property type="entry name" value="ZnF_C2H2"/>
    <property type="match status" value="2"/>
</dbReference>
<keyword evidence="2" id="KW-0677">Repeat</keyword>
<reference evidence="10" key="1">
    <citation type="submission" date="2025-08" db="UniProtKB">
        <authorList>
            <consortium name="RefSeq"/>
        </authorList>
    </citation>
    <scope>IDENTIFICATION</scope>
    <source>
        <tissue evidence="10">Muscle</tissue>
    </source>
</reference>